<evidence type="ECO:0000313" key="5">
    <source>
        <dbReference type="Proteomes" id="UP000277811"/>
    </source>
</evidence>
<dbReference type="PANTHER" id="PTHR39160">
    <property type="entry name" value="CELL WALL-BINDING PROTEIN YOCH"/>
    <property type="match status" value="1"/>
</dbReference>
<keyword evidence="5" id="KW-1185">Reference proteome</keyword>
<dbReference type="Gene3D" id="2.40.40.10">
    <property type="entry name" value="RlpA-like domain"/>
    <property type="match status" value="1"/>
</dbReference>
<dbReference type="InterPro" id="IPR051933">
    <property type="entry name" value="Resuscitation_pf_RpfB"/>
</dbReference>
<dbReference type="EMBL" id="UPPP01000062">
    <property type="protein sequence ID" value="VBB06306.1"/>
    <property type="molecule type" value="Genomic_DNA"/>
</dbReference>
<feature type="domain" description="3D" evidence="3">
    <location>
        <begin position="182"/>
        <end position="240"/>
    </location>
</feature>
<evidence type="ECO:0000313" key="4">
    <source>
        <dbReference type="EMBL" id="VBB06306.1"/>
    </source>
</evidence>
<reference evidence="4 5" key="1">
    <citation type="submission" date="2018-06" db="EMBL/GenBank/DDBJ databases">
        <authorList>
            <person name="Strepis N."/>
        </authorList>
    </citation>
    <scope>NUCLEOTIDE SEQUENCE [LARGE SCALE GENOMIC DNA]</scope>
    <source>
        <strain evidence="4">LUCI</strain>
    </source>
</reference>
<protein>
    <recommendedName>
        <fullName evidence="3">3D domain-containing protein</fullName>
    </recommendedName>
</protein>
<dbReference type="InterPro" id="IPR059180">
    <property type="entry name" value="3D_YorM"/>
</dbReference>
<gene>
    <name evidence="4" type="ORF">LUCI_1536</name>
</gene>
<organism evidence="4 5">
    <name type="scientific">Lucifera butyrica</name>
    <dbReference type="NCBI Taxonomy" id="1351585"/>
    <lineage>
        <taxon>Bacteria</taxon>
        <taxon>Bacillati</taxon>
        <taxon>Bacillota</taxon>
        <taxon>Negativicutes</taxon>
        <taxon>Veillonellales</taxon>
        <taxon>Veillonellaceae</taxon>
        <taxon>Lucifera</taxon>
    </lineage>
</organism>
<sequence length="240" mass="25555">MKKIAMVVLTAVMLGTGYPLTSLAHAASLESTLSELAGQNQTASRIQGLLNWKNNLNSVNRNVIIGAITQAALDKAAQAGLNTAVLSGADGISVNALRRQISQEVINRMEKYQKDSPVISMLLNAALNPQAALNNNSLLGAPQNYKRVLNMQATAYGPGAPDNGKWGNQNYVGGTVHKGIAAVDPRIIPMGTRLWIEGYGEAVADDQGGAIKGNRIDLAFNSRQEANDYGIKNVKVYVLN</sequence>
<dbReference type="GO" id="GO:0019867">
    <property type="term" value="C:outer membrane"/>
    <property type="evidence" value="ECO:0007669"/>
    <property type="project" value="InterPro"/>
</dbReference>
<dbReference type="GO" id="GO:0004553">
    <property type="term" value="F:hydrolase activity, hydrolyzing O-glycosyl compounds"/>
    <property type="evidence" value="ECO:0007669"/>
    <property type="project" value="InterPro"/>
</dbReference>
<evidence type="ECO:0000256" key="2">
    <source>
        <dbReference type="SAM" id="SignalP"/>
    </source>
</evidence>
<name>A0A498R155_9FIRM</name>
<dbReference type="Pfam" id="PF06725">
    <property type="entry name" value="3D"/>
    <property type="match status" value="1"/>
</dbReference>
<dbReference type="RefSeq" id="WP_165865923.1">
    <property type="nucleotide sequence ID" value="NZ_UPPP01000062.1"/>
</dbReference>
<dbReference type="Proteomes" id="UP000277811">
    <property type="component" value="Unassembled WGS sequence"/>
</dbReference>
<dbReference type="SUPFAM" id="SSF50685">
    <property type="entry name" value="Barwin-like endoglucanases"/>
    <property type="match status" value="1"/>
</dbReference>
<proteinExistence type="predicted"/>
<accession>A0A498R155</accession>
<dbReference type="CDD" id="cd14667">
    <property type="entry name" value="3D_containing_proteins"/>
    <property type="match status" value="1"/>
</dbReference>
<feature type="signal peptide" evidence="2">
    <location>
        <begin position="1"/>
        <end position="26"/>
    </location>
</feature>
<dbReference type="InterPro" id="IPR036908">
    <property type="entry name" value="RlpA-like_sf"/>
</dbReference>
<evidence type="ECO:0000259" key="3">
    <source>
        <dbReference type="Pfam" id="PF06725"/>
    </source>
</evidence>
<dbReference type="GO" id="GO:0009254">
    <property type="term" value="P:peptidoglycan turnover"/>
    <property type="evidence" value="ECO:0007669"/>
    <property type="project" value="InterPro"/>
</dbReference>
<feature type="chain" id="PRO_5019745948" description="3D domain-containing protein" evidence="2">
    <location>
        <begin position="27"/>
        <end position="240"/>
    </location>
</feature>
<keyword evidence="1 2" id="KW-0732">Signal</keyword>
<dbReference type="PANTHER" id="PTHR39160:SF4">
    <property type="entry name" value="RESUSCITATION-PROMOTING FACTOR RPFB"/>
    <property type="match status" value="1"/>
</dbReference>
<evidence type="ECO:0000256" key="1">
    <source>
        <dbReference type="ARBA" id="ARBA00022729"/>
    </source>
</evidence>
<dbReference type="InterPro" id="IPR010611">
    <property type="entry name" value="3D_dom"/>
</dbReference>
<dbReference type="AlphaFoldDB" id="A0A498R155"/>